<accession>A0ABN9PVY8</accession>
<comment type="caution">
    <text evidence="2">The sequence shown here is derived from an EMBL/GenBank/DDBJ whole genome shotgun (WGS) entry which is preliminary data.</text>
</comment>
<proteinExistence type="predicted"/>
<protein>
    <submittedName>
        <fullName evidence="2">Uncharacterized protein</fullName>
    </submittedName>
</protein>
<keyword evidence="3" id="KW-1185">Reference proteome</keyword>
<sequence length="174" mass="19480">GKKKTSKRLRKPCAPGRKSGNPHEGSGLASAEQVRARRGQPAQQTRAKRDEEEEEEEEEEKEEGQPRARREPHRLSWRPAGSRELAGCSRRPGPRGREASRRARWRGVRGPARAPPRGAAPRGRPLRWAALPRRAAGTSTAVAPPMPRRGDGRPQLPRRRGALQRRRSKDRACP</sequence>
<evidence type="ECO:0000256" key="1">
    <source>
        <dbReference type="SAM" id="MobiDB-lite"/>
    </source>
</evidence>
<feature type="non-terminal residue" evidence="2">
    <location>
        <position position="1"/>
    </location>
</feature>
<dbReference type="Proteomes" id="UP001189429">
    <property type="component" value="Unassembled WGS sequence"/>
</dbReference>
<feature type="compositionally biased region" description="Basic residues" evidence="1">
    <location>
        <begin position="1"/>
        <end position="11"/>
    </location>
</feature>
<evidence type="ECO:0000313" key="3">
    <source>
        <dbReference type="Proteomes" id="UP001189429"/>
    </source>
</evidence>
<feature type="compositionally biased region" description="Low complexity" evidence="1">
    <location>
        <begin position="108"/>
        <end position="137"/>
    </location>
</feature>
<gene>
    <name evidence="2" type="ORF">PCOR1329_LOCUS4694</name>
</gene>
<name>A0ABN9PVY8_9DINO</name>
<feature type="compositionally biased region" description="Acidic residues" evidence="1">
    <location>
        <begin position="51"/>
        <end position="62"/>
    </location>
</feature>
<feature type="region of interest" description="Disordered" evidence="1">
    <location>
        <begin position="1"/>
        <end position="174"/>
    </location>
</feature>
<reference evidence="2" key="1">
    <citation type="submission" date="2023-10" db="EMBL/GenBank/DDBJ databases">
        <authorList>
            <person name="Chen Y."/>
            <person name="Shah S."/>
            <person name="Dougan E. K."/>
            <person name="Thang M."/>
            <person name="Chan C."/>
        </authorList>
    </citation>
    <scope>NUCLEOTIDE SEQUENCE [LARGE SCALE GENOMIC DNA]</scope>
</reference>
<evidence type="ECO:0000313" key="2">
    <source>
        <dbReference type="EMBL" id="CAK0794834.1"/>
    </source>
</evidence>
<organism evidence="2 3">
    <name type="scientific">Prorocentrum cordatum</name>
    <dbReference type="NCBI Taxonomy" id="2364126"/>
    <lineage>
        <taxon>Eukaryota</taxon>
        <taxon>Sar</taxon>
        <taxon>Alveolata</taxon>
        <taxon>Dinophyceae</taxon>
        <taxon>Prorocentrales</taxon>
        <taxon>Prorocentraceae</taxon>
        <taxon>Prorocentrum</taxon>
    </lineage>
</organism>
<feature type="compositionally biased region" description="Basic residues" evidence="1">
    <location>
        <begin position="156"/>
        <end position="174"/>
    </location>
</feature>
<dbReference type="EMBL" id="CAUYUJ010001222">
    <property type="protein sequence ID" value="CAK0794834.1"/>
    <property type="molecule type" value="Genomic_DNA"/>
</dbReference>